<keyword evidence="3" id="KW-0548">Nucleotidyltransferase</keyword>
<dbReference type="EC" id="2.7.7.65" evidence="3"/>
<dbReference type="Gene3D" id="3.30.70.270">
    <property type="match status" value="1"/>
</dbReference>
<organism evidence="3 4">
    <name type="scientific">Haloechinothrix salitolerans</name>
    <dbReference type="NCBI Taxonomy" id="926830"/>
    <lineage>
        <taxon>Bacteria</taxon>
        <taxon>Bacillati</taxon>
        <taxon>Actinomycetota</taxon>
        <taxon>Actinomycetes</taxon>
        <taxon>Pseudonocardiales</taxon>
        <taxon>Pseudonocardiaceae</taxon>
        <taxon>Haloechinothrix</taxon>
    </lineage>
</organism>
<dbReference type="InterPro" id="IPR043128">
    <property type="entry name" value="Rev_trsase/Diguanyl_cyclase"/>
</dbReference>
<gene>
    <name evidence="3" type="ORF">ACFQGD_16595</name>
</gene>
<reference evidence="4" key="1">
    <citation type="journal article" date="2019" name="Int. J. Syst. Evol. Microbiol.">
        <title>The Global Catalogue of Microorganisms (GCM) 10K type strain sequencing project: providing services to taxonomists for standard genome sequencing and annotation.</title>
        <authorList>
            <consortium name="The Broad Institute Genomics Platform"/>
            <consortium name="The Broad Institute Genome Sequencing Center for Infectious Disease"/>
            <person name="Wu L."/>
            <person name="Ma J."/>
        </authorList>
    </citation>
    <scope>NUCLEOTIDE SEQUENCE [LARGE SCALE GENOMIC DNA]</scope>
    <source>
        <strain evidence="4">KCTC 32255</strain>
    </source>
</reference>
<keyword evidence="1" id="KW-1133">Transmembrane helix</keyword>
<feature type="transmembrane region" description="Helical" evidence="1">
    <location>
        <begin position="145"/>
        <end position="162"/>
    </location>
</feature>
<dbReference type="InterPro" id="IPR029787">
    <property type="entry name" value="Nucleotide_cyclase"/>
</dbReference>
<dbReference type="SMART" id="SM00267">
    <property type="entry name" value="GGDEF"/>
    <property type="match status" value="1"/>
</dbReference>
<keyword evidence="1" id="KW-0472">Membrane</keyword>
<dbReference type="PROSITE" id="PS50887">
    <property type="entry name" value="GGDEF"/>
    <property type="match status" value="1"/>
</dbReference>
<feature type="transmembrane region" description="Helical" evidence="1">
    <location>
        <begin position="12"/>
        <end position="32"/>
    </location>
</feature>
<comment type="caution">
    <text evidence="3">The sequence shown here is derived from an EMBL/GenBank/DDBJ whole genome shotgun (WGS) entry which is preliminary data.</text>
</comment>
<protein>
    <submittedName>
        <fullName evidence="3">Diguanylate cyclase</fullName>
        <ecNumber evidence="3">2.7.7.65</ecNumber>
    </submittedName>
</protein>
<evidence type="ECO:0000259" key="2">
    <source>
        <dbReference type="PROSITE" id="PS50887"/>
    </source>
</evidence>
<dbReference type="GO" id="GO:0052621">
    <property type="term" value="F:diguanylate cyclase activity"/>
    <property type="evidence" value="ECO:0007669"/>
    <property type="project" value="UniProtKB-EC"/>
</dbReference>
<dbReference type="PANTHER" id="PTHR45138">
    <property type="entry name" value="REGULATORY COMPONENTS OF SENSORY TRANSDUCTION SYSTEM"/>
    <property type="match status" value="1"/>
</dbReference>
<sequence length="413" mass="43719">MRRLLRPHGVYALLVDLAAVVTCLVAVQLSPLPTAKDVVAFGVLAVVLGAHIVIVWRGEERRRDRAMGPIFDLTSVWTFAAVVVLPAALALGLILGMRIGTYAIRRRPWWRYLFGTAVILASAAAAEIVFAVIDAPLTGGDVGEQALMLATLAAAGGVYWLVQAAAHAGILTLTLPGERFREQWGTRTENLIEAGTLAVGGLLGVIMTHGVLYPLLVLAVLAPLNLLLADRQADAAELREHARTDARTGLLNARGLAEQGARVLQRCHGSASPAAMLIIDLDYFKSINDSWGHPAGDAVLGAVGRVLRHAVRPGDVAARDGGEEFVVVLPDTTIEDAAVVADRIRAELAALEVVATDKNGAPILITDRTASIGVAAQPDHGTTFDDLRRAADAALYEAKNSGRDRTVLVTEPA</sequence>
<keyword evidence="3" id="KW-0808">Transferase</keyword>
<dbReference type="Pfam" id="PF00990">
    <property type="entry name" value="GGDEF"/>
    <property type="match status" value="1"/>
</dbReference>
<feature type="transmembrane region" description="Helical" evidence="1">
    <location>
        <begin position="109"/>
        <end position="133"/>
    </location>
</feature>
<keyword evidence="1" id="KW-0812">Transmembrane</keyword>
<dbReference type="CDD" id="cd01949">
    <property type="entry name" value="GGDEF"/>
    <property type="match status" value="1"/>
</dbReference>
<evidence type="ECO:0000256" key="1">
    <source>
        <dbReference type="SAM" id="Phobius"/>
    </source>
</evidence>
<feature type="transmembrane region" description="Helical" evidence="1">
    <location>
        <begin position="38"/>
        <end position="56"/>
    </location>
</feature>
<dbReference type="RefSeq" id="WP_345396611.1">
    <property type="nucleotide sequence ID" value="NZ_BAABLA010000026.1"/>
</dbReference>
<feature type="transmembrane region" description="Helical" evidence="1">
    <location>
        <begin position="76"/>
        <end position="97"/>
    </location>
</feature>
<accession>A0ABW2C0K1</accession>
<keyword evidence="4" id="KW-1185">Reference proteome</keyword>
<evidence type="ECO:0000313" key="4">
    <source>
        <dbReference type="Proteomes" id="UP001596337"/>
    </source>
</evidence>
<dbReference type="Proteomes" id="UP001596337">
    <property type="component" value="Unassembled WGS sequence"/>
</dbReference>
<dbReference type="InterPro" id="IPR000160">
    <property type="entry name" value="GGDEF_dom"/>
</dbReference>
<proteinExistence type="predicted"/>
<dbReference type="PANTHER" id="PTHR45138:SF9">
    <property type="entry name" value="DIGUANYLATE CYCLASE DGCM-RELATED"/>
    <property type="match status" value="1"/>
</dbReference>
<evidence type="ECO:0000313" key="3">
    <source>
        <dbReference type="EMBL" id="MFC6868761.1"/>
    </source>
</evidence>
<dbReference type="SUPFAM" id="SSF55073">
    <property type="entry name" value="Nucleotide cyclase"/>
    <property type="match status" value="1"/>
</dbReference>
<name>A0ABW2C0K1_9PSEU</name>
<dbReference type="NCBIfam" id="TIGR00254">
    <property type="entry name" value="GGDEF"/>
    <property type="match status" value="1"/>
</dbReference>
<dbReference type="EMBL" id="JBHSXX010000001">
    <property type="protein sequence ID" value="MFC6868761.1"/>
    <property type="molecule type" value="Genomic_DNA"/>
</dbReference>
<feature type="domain" description="GGDEF" evidence="2">
    <location>
        <begin position="272"/>
        <end position="411"/>
    </location>
</feature>
<dbReference type="InterPro" id="IPR050469">
    <property type="entry name" value="Diguanylate_Cyclase"/>
</dbReference>